<dbReference type="RefSeq" id="WP_319845073.1">
    <property type="nucleotide sequence ID" value="NZ_JAXAFJ010000008.1"/>
</dbReference>
<evidence type="ECO:0000256" key="4">
    <source>
        <dbReference type="ARBA" id="ARBA00022692"/>
    </source>
</evidence>
<keyword evidence="4 8" id="KW-0812">Transmembrane</keyword>
<keyword evidence="7 8" id="KW-0998">Cell outer membrane</keyword>
<name>A0ABU4RQ24_9HYPH</name>
<dbReference type="EMBL" id="JAXAFJ010000008">
    <property type="protein sequence ID" value="MDX6806948.1"/>
    <property type="molecule type" value="Genomic_DNA"/>
</dbReference>
<dbReference type="InterPro" id="IPR039426">
    <property type="entry name" value="TonB-dep_rcpt-like"/>
</dbReference>
<evidence type="ECO:0000256" key="3">
    <source>
        <dbReference type="ARBA" id="ARBA00022452"/>
    </source>
</evidence>
<keyword evidence="5 9" id="KW-0798">TonB box</keyword>
<dbReference type="PROSITE" id="PS52016">
    <property type="entry name" value="TONB_DEPENDENT_REC_3"/>
    <property type="match status" value="1"/>
</dbReference>
<feature type="domain" description="TonB-dependent receptor-like beta-barrel" evidence="10">
    <location>
        <begin position="243"/>
        <end position="686"/>
    </location>
</feature>
<evidence type="ECO:0000256" key="1">
    <source>
        <dbReference type="ARBA" id="ARBA00004571"/>
    </source>
</evidence>
<feature type="domain" description="TonB-dependent receptor plug" evidence="11">
    <location>
        <begin position="25"/>
        <end position="129"/>
    </location>
</feature>
<dbReference type="InterPro" id="IPR012910">
    <property type="entry name" value="Plug_dom"/>
</dbReference>
<organism evidence="12 13">
    <name type="scientific">Terrihabitans rhizophilus</name>
    <dbReference type="NCBI Taxonomy" id="3092662"/>
    <lineage>
        <taxon>Bacteria</taxon>
        <taxon>Pseudomonadati</taxon>
        <taxon>Pseudomonadota</taxon>
        <taxon>Alphaproteobacteria</taxon>
        <taxon>Hyphomicrobiales</taxon>
        <taxon>Terrihabitans</taxon>
    </lineage>
</organism>
<dbReference type="PANTHER" id="PTHR30069:SF42">
    <property type="entry name" value="FERRIC AEROBACTIN RECEPTOR"/>
    <property type="match status" value="1"/>
</dbReference>
<evidence type="ECO:0000256" key="5">
    <source>
        <dbReference type="ARBA" id="ARBA00023077"/>
    </source>
</evidence>
<evidence type="ECO:0000256" key="7">
    <source>
        <dbReference type="ARBA" id="ARBA00023237"/>
    </source>
</evidence>
<dbReference type="Pfam" id="PF00593">
    <property type="entry name" value="TonB_dep_Rec_b-barrel"/>
    <property type="match status" value="1"/>
</dbReference>
<dbReference type="InterPro" id="IPR037066">
    <property type="entry name" value="Plug_dom_sf"/>
</dbReference>
<evidence type="ECO:0000313" key="13">
    <source>
        <dbReference type="Proteomes" id="UP001274321"/>
    </source>
</evidence>
<evidence type="ECO:0000259" key="10">
    <source>
        <dbReference type="Pfam" id="PF00593"/>
    </source>
</evidence>
<comment type="similarity">
    <text evidence="8 9">Belongs to the TonB-dependent receptor family.</text>
</comment>
<dbReference type="Gene3D" id="2.170.130.10">
    <property type="entry name" value="TonB-dependent receptor, plug domain"/>
    <property type="match status" value="1"/>
</dbReference>
<evidence type="ECO:0000256" key="2">
    <source>
        <dbReference type="ARBA" id="ARBA00022448"/>
    </source>
</evidence>
<keyword evidence="2 8" id="KW-0813">Transport</keyword>
<comment type="subcellular location">
    <subcellularLocation>
        <location evidence="1 8">Cell outer membrane</location>
        <topology evidence="1 8">Multi-pass membrane protein</topology>
    </subcellularLocation>
</comment>
<protein>
    <submittedName>
        <fullName evidence="12">TonB-dependent receptor</fullName>
    </submittedName>
</protein>
<dbReference type="CDD" id="cd01347">
    <property type="entry name" value="ligand_gated_channel"/>
    <property type="match status" value="1"/>
</dbReference>
<evidence type="ECO:0000313" key="12">
    <source>
        <dbReference type="EMBL" id="MDX6806948.1"/>
    </source>
</evidence>
<keyword evidence="3 8" id="KW-1134">Transmembrane beta strand</keyword>
<dbReference type="InterPro" id="IPR000531">
    <property type="entry name" value="Beta-barrel_TonB"/>
</dbReference>
<dbReference type="Gene3D" id="2.40.170.20">
    <property type="entry name" value="TonB-dependent receptor, beta-barrel domain"/>
    <property type="match status" value="1"/>
</dbReference>
<dbReference type="PANTHER" id="PTHR30069">
    <property type="entry name" value="TONB-DEPENDENT OUTER MEMBRANE RECEPTOR"/>
    <property type="match status" value="1"/>
</dbReference>
<sequence>MAQGEDVAVELEEIIVTGARADRPVSSTPSSVKIVERQEIEAQTRTTSNPAEVLSRLVPGFSMSNQTISGASETYRGRDLLVMLDGVPLNTPLRDVSRILALIDLNTVERIEFVSGASSLYGSGATGGTVNFITKRGSEGRPQVRINTALRTFTADPAEGLRPEASVSVSGRKDQTDYVFVGSGRLADRTFDGAGRELPSDGMLGQGGADRFENANMFGKVGHDFDAGKRFEVSANWIYLDQEPDWLTSYTQPFARPDFTRPYTGKSVLEDSKQFAARYTDEGFALGDLKVVAFYNDVQKRFNYSEFDPFYNSLVYYSGNPLAPTSPFNQSELSNKRGGVNLTVDSSLDRVFDGLRLTWGADVIRETTAQVTTGGDDTFNPMEQMTYAAFAQLEAPLTDRFTVRGGMRYEYFDLTVEDSVRPAAYAELSGFDIVLPELFVGGGEFDYSAPTFNIGGTFDLVENTQLFGGFSQGYALPDIGSFTRRAGAMGFADVLRYGCIAGISPGGLNCTPTSSATSFAAIAPEAQIVNSYELGVRGSHGRLRGSLVGFVSTSEEGVTFDPATNSISQQKEEIWGAELTVEMDVTDKLRLGTFLAYREGRYDSNKDGEIDTWLPNNRIATPFRALVYGDYRFDNDVTLRLEGEGWSGRERQVRTSTYPLEGAFLVNAALSAPVAGGTFSAGVQNLFDIDYMNPTASSVRENPALGTLEVHGFGRTVSVGYAKTF</sequence>
<reference evidence="12 13" key="1">
    <citation type="submission" date="2023-11" db="EMBL/GenBank/DDBJ databases">
        <authorList>
            <person name="Bao R."/>
        </authorList>
    </citation>
    <scope>NUCLEOTIDE SEQUENCE [LARGE SCALE GENOMIC DNA]</scope>
    <source>
        <strain evidence="12 13">PJ23</strain>
    </source>
</reference>
<accession>A0ABU4RQ24</accession>
<dbReference type="SUPFAM" id="SSF56935">
    <property type="entry name" value="Porins"/>
    <property type="match status" value="1"/>
</dbReference>
<keyword evidence="12" id="KW-0675">Receptor</keyword>
<keyword evidence="6 8" id="KW-0472">Membrane</keyword>
<evidence type="ECO:0000256" key="8">
    <source>
        <dbReference type="PROSITE-ProRule" id="PRU01360"/>
    </source>
</evidence>
<evidence type="ECO:0000256" key="6">
    <source>
        <dbReference type="ARBA" id="ARBA00023136"/>
    </source>
</evidence>
<keyword evidence="13" id="KW-1185">Reference proteome</keyword>
<comment type="caution">
    <text evidence="12">The sequence shown here is derived from an EMBL/GenBank/DDBJ whole genome shotgun (WGS) entry which is preliminary data.</text>
</comment>
<evidence type="ECO:0000256" key="9">
    <source>
        <dbReference type="RuleBase" id="RU003357"/>
    </source>
</evidence>
<proteinExistence type="inferred from homology"/>
<dbReference type="Pfam" id="PF07715">
    <property type="entry name" value="Plug"/>
    <property type="match status" value="1"/>
</dbReference>
<dbReference type="InterPro" id="IPR036942">
    <property type="entry name" value="Beta-barrel_TonB_sf"/>
</dbReference>
<gene>
    <name evidence="12" type="ORF">SCD90_12820</name>
</gene>
<evidence type="ECO:0000259" key="11">
    <source>
        <dbReference type="Pfam" id="PF07715"/>
    </source>
</evidence>
<dbReference type="Proteomes" id="UP001274321">
    <property type="component" value="Unassembled WGS sequence"/>
</dbReference>